<comment type="subcellular location">
    <subcellularLocation>
        <location evidence="1 6">Cytoplasm</location>
    </subcellularLocation>
</comment>
<dbReference type="HAMAP" id="MF_00040">
    <property type="entry name" value="RRF"/>
    <property type="match status" value="1"/>
</dbReference>
<organism evidence="8 9">
    <name type="scientific">Litorimonas taeanensis</name>
    <dbReference type="NCBI Taxonomy" id="568099"/>
    <lineage>
        <taxon>Bacteria</taxon>
        <taxon>Pseudomonadati</taxon>
        <taxon>Pseudomonadota</taxon>
        <taxon>Alphaproteobacteria</taxon>
        <taxon>Maricaulales</taxon>
        <taxon>Robiginitomaculaceae</taxon>
    </lineage>
</organism>
<comment type="caution">
    <text evidence="8">The sequence shown here is derived from an EMBL/GenBank/DDBJ whole genome shotgun (WGS) entry which is preliminary data.</text>
</comment>
<dbReference type="OrthoDB" id="9804006at2"/>
<dbReference type="SUPFAM" id="SSF55194">
    <property type="entry name" value="Ribosome recycling factor, RRF"/>
    <property type="match status" value="1"/>
</dbReference>
<evidence type="ECO:0000256" key="4">
    <source>
        <dbReference type="ARBA" id="ARBA00022917"/>
    </source>
</evidence>
<protein>
    <recommendedName>
        <fullName evidence="6">Ribosome-recycling factor</fullName>
        <shortName evidence="6">RRF</shortName>
    </recommendedName>
    <alternativeName>
        <fullName evidence="6">Ribosome-releasing factor</fullName>
    </alternativeName>
</protein>
<evidence type="ECO:0000256" key="6">
    <source>
        <dbReference type="HAMAP-Rule" id="MF_00040"/>
    </source>
</evidence>
<evidence type="ECO:0000256" key="3">
    <source>
        <dbReference type="ARBA" id="ARBA00022490"/>
    </source>
</evidence>
<dbReference type="GO" id="GO:0043023">
    <property type="term" value="F:ribosomal large subunit binding"/>
    <property type="evidence" value="ECO:0007669"/>
    <property type="project" value="TreeGrafter"/>
</dbReference>
<dbReference type="InterPro" id="IPR036191">
    <property type="entry name" value="RRF_sf"/>
</dbReference>
<evidence type="ECO:0000256" key="5">
    <source>
        <dbReference type="ARBA" id="ARBA00025050"/>
    </source>
</evidence>
<dbReference type="InParanoid" id="A0A420WKT6"/>
<accession>A0A420WKT6</accession>
<dbReference type="Proteomes" id="UP000282211">
    <property type="component" value="Unassembled WGS sequence"/>
</dbReference>
<keyword evidence="4 6" id="KW-0648">Protein biosynthesis</keyword>
<dbReference type="FunCoup" id="A0A420WKT6">
    <property type="interactions" value="555"/>
</dbReference>
<sequence>MADFNIADFRKRMDGAVTALRTEFGGLRTGRANAALLDNVTVNAYGSEMPLNQIGSVSVPESRMLLVSVWDKTMVAAVEKALRQSSLGINPVTDGQTLRIPMPPLTEERRRDLAKVAGQYAENAKIAVRNVRRDAMDTLKKLEKASEISEDEEKAHSTDVQKATDSVIAEIDRILGLKSEEIMQV</sequence>
<feature type="domain" description="Ribosome recycling factor" evidence="7">
    <location>
        <begin position="21"/>
        <end position="183"/>
    </location>
</feature>
<dbReference type="FunFam" id="3.30.1360.40:FF:000001">
    <property type="entry name" value="Ribosome-recycling factor"/>
    <property type="match status" value="1"/>
</dbReference>
<name>A0A420WKT6_9PROT</name>
<proteinExistence type="inferred from homology"/>
<dbReference type="InterPro" id="IPR002661">
    <property type="entry name" value="Ribosome_recyc_fac"/>
</dbReference>
<evidence type="ECO:0000256" key="2">
    <source>
        <dbReference type="ARBA" id="ARBA00005912"/>
    </source>
</evidence>
<evidence type="ECO:0000313" key="9">
    <source>
        <dbReference type="Proteomes" id="UP000282211"/>
    </source>
</evidence>
<dbReference type="GO" id="GO:0005829">
    <property type="term" value="C:cytosol"/>
    <property type="evidence" value="ECO:0007669"/>
    <property type="project" value="GOC"/>
</dbReference>
<evidence type="ECO:0000259" key="7">
    <source>
        <dbReference type="Pfam" id="PF01765"/>
    </source>
</evidence>
<dbReference type="PANTHER" id="PTHR20982">
    <property type="entry name" value="RIBOSOME RECYCLING FACTOR"/>
    <property type="match status" value="1"/>
</dbReference>
<dbReference type="GO" id="GO:0002184">
    <property type="term" value="P:cytoplasmic translational termination"/>
    <property type="evidence" value="ECO:0007669"/>
    <property type="project" value="TreeGrafter"/>
</dbReference>
<dbReference type="EMBL" id="RBII01000001">
    <property type="protein sequence ID" value="RKQ71633.1"/>
    <property type="molecule type" value="Genomic_DNA"/>
</dbReference>
<keyword evidence="9" id="KW-1185">Reference proteome</keyword>
<reference evidence="8 9" key="1">
    <citation type="submission" date="2018-10" db="EMBL/GenBank/DDBJ databases">
        <title>Genomic Encyclopedia of Type Strains, Phase IV (KMG-IV): sequencing the most valuable type-strain genomes for metagenomic binning, comparative biology and taxonomic classification.</title>
        <authorList>
            <person name="Goeker M."/>
        </authorList>
    </citation>
    <scope>NUCLEOTIDE SEQUENCE [LARGE SCALE GENOMIC DNA]</scope>
    <source>
        <strain evidence="8 9">DSM 22008</strain>
    </source>
</reference>
<evidence type="ECO:0000313" key="8">
    <source>
        <dbReference type="EMBL" id="RKQ71633.1"/>
    </source>
</evidence>
<keyword evidence="3 6" id="KW-0963">Cytoplasm</keyword>
<dbReference type="FunFam" id="1.10.132.20:FF:000001">
    <property type="entry name" value="Ribosome-recycling factor"/>
    <property type="match status" value="1"/>
</dbReference>
<dbReference type="RefSeq" id="WP_121099393.1">
    <property type="nucleotide sequence ID" value="NZ_RBII01000001.1"/>
</dbReference>
<dbReference type="Pfam" id="PF01765">
    <property type="entry name" value="RRF"/>
    <property type="match status" value="1"/>
</dbReference>
<evidence type="ECO:0000256" key="1">
    <source>
        <dbReference type="ARBA" id="ARBA00004496"/>
    </source>
</evidence>
<dbReference type="CDD" id="cd00520">
    <property type="entry name" value="RRF"/>
    <property type="match status" value="1"/>
</dbReference>
<dbReference type="InterPro" id="IPR023584">
    <property type="entry name" value="Ribosome_recyc_fac_dom"/>
</dbReference>
<comment type="function">
    <text evidence="5 6">Responsible for the release of ribosomes from messenger RNA at the termination of protein biosynthesis. May increase the efficiency of translation by recycling ribosomes from one round of translation to another.</text>
</comment>
<dbReference type="Gene3D" id="1.10.132.20">
    <property type="entry name" value="Ribosome-recycling factor"/>
    <property type="match status" value="1"/>
</dbReference>
<dbReference type="PANTHER" id="PTHR20982:SF3">
    <property type="entry name" value="MITOCHONDRIAL RIBOSOME RECYCLING FACTOR PSEUDO 1"/>
    <property type="match status" value="1"/>
</dbReference>
<dbReference type="AlphaFoldDB" id="A0A420WKT6"/>
<comment type="similarity">
    <text evidence="2 6">Belongs to the RRF family.</text>
</comment>
<gene>
    <name evidence="6" type="primary">frr</name>
    <name evidence="8" type="ORF">DES40_0960</name>
</gene>
<dbReference type="Gene3D" id="3.30.1360.40">
    <property type="match status" value="1"/>
</dbReference>
<dbReference type="NCBIfam" id="TIGR00496">
    <property type="entry name" value="frr"/>
    <property type="match status" value="1"/>
</dbReference>